<name>A0A8T1A6C8_9STRA</name>
<dbReference type="SUPFAM" id="SSF54160">
    <property type="entry name" value="Chromo domain-like"/>
    <property type="match status" value="1"/>
</dbReference>
<dbReference type="CDD" id="cd00024">
    <property type="entry name" value="CD_CSD"/>
    <property type="match status" value="1"/>
</dbReference>
<dbReference type="Gene3D" id="2.40.50.40">
    <property type="match status" value="1"/>
</dbReference>
<comment type="caution">
    <text evidence="2">The sequence shown here is derived from an EMBL/GenBank/DDBJ whole genome shotgun (WGS) entry which is preliminary data.</text>
</comment>
<protein>
    <recommendedName>
        <fullName evidence="1">Chromo domain-containing protein</fullName>
    </recommendedName>
</protein>
<reference evidence="2" key="1">
    <citation type="submission" date="2018-10" db="EMBL/GenBank/DDBJ databases">
        <title>Effector identification in a new, highly contiguous assembly of the strawberry crown rot pathogen Phytophthora cactorum.</title>
        <authorList>
            <person name="Armitage A.D."/>
            <person name="Nellist C.F."/>
            <person name="Bates H."/>
            <person name="Vickerstaff R.J."/>
            <person name="Harrison R.J."/>
        </authorList>
    </citation>
    <scope>NUCLEOTIDE SEQUENCE</scope>
    <source>
        <strain evidence="2">4040</strain>
    </source>
</reference>
<evidence type="ECO:0000313" key="3">
    <source>
        <dbReference type="Proteomes" id="UP000736787"/>
    </source>
</evidence>
<dbReference type="PROSITE" id="PS50013">
    <property type="entry name" value="CHROMO_2"/>
    <property type="match status" value="1"/>
</dbReference>
<accession>A0A8T1A6C8</accession>
<dbReference type="EMBL" id="RCMK01004402">
    <property type="protein sequence ID" value="KAG2871625.1"/>
    <property type="molecule type" value="Genomic_DNA"/>
</dbReference>
<sequence>MGIFPSPPPPLRDARGSTRWIVERIVGYEPPKTNRDQARLRIRWRGFPPHRDTREPRNVLMEDVQEMVRAYEAQNGVQA</sequence>
<dbReference type="InterPro" id="IPR000953">
    <property type="entry name" value="Chromo/chromo_shadow_dom"/>
</dbReference>
<organism evidence="2 3">
    <name type="scientific">Phytophthora cactorum</name>
    <dbReference type="NCBI Taxonomy" id="29920"/>
    <lineage>
        <taxon>Eukaryota</taxon>
        <taxon>Sar</taxon>
        <taxon>Stramenopiles</taxon>
        <taxon>Oomycota</taxon>
        <taxon>Peronosporomycetes</taxon>
        <taxon>Peronosporales</taxon>
        <taxon>Peronosporaceae</taxon>
        <taxon>Phytophthora</taxon>
    </lineage>
</organism>
<dbReference type="Proteomes" id="UP000736787">
    <property type="component" value="Unassembled WGS sequence"/>
</dbReference>
<dbReference type="AlphaFoldDB" id="A0A8T1A6C8"/>
<gene>
    <name evidence="2" type="ORF">PC117_g28211</name>
</gene>
<dbReference type="InterPro" id="IPR023780">
    <property type="entry name" value="Chromo_domain"/>
</dbReference>
<evidence type="ECO:0000259" key="1">
    <source>
        <dbReference type="PROSITE" id="PS50013"/>
    </source>
</evidence>
<evidence type="ECO:0000313" key="2">
    <source>
        <dbReference type="EMBL" id="KAG2871625.1"/>
    </source>
</evidence>
<dbReference type="InterPro" id="IPR016197">
    <property type="entry name" value="Chromo-like_dom_sf"/>
</dbReference>
<feature type="domain" description="Chromo" evidence="1">
    <location>
        <begin position="20"/>
        <end position="79"/>
    </location>
</feature>
<dbReference type="Pfam" id="PF00385">
    <property type="entry name" value="Chromo"/>
    <property type="match status" value="1"/>
</dbReference>
<proteinExistence type="predicted"/>